<proteinExistence type="predicted"/>
<organism evidence="1 2">
    <name type="scientific">Albugo candida</name>
    <dbReference type="NCBI Taxonomy" id="65357"/>
    <lineage>
        <taxon>Eukaryota</taxon>
        <taxon>Sar</taxon>
        <taxon>Stramenopiles</taxon>
        <taxon>Oomycota</taxon>
        <taxon>Peronosporomycetes</taxon>
        <taxon>Albuginales</taxon>
        <taxon>Albuginaceae</taxon>
        <taxon>Albugo</taxon>
    </lineage>
</organism>
<comment type="caution">
    <text evidence="1">The sequence shown here is derived from an EMBL/GenBank/DDBJ whole genome shotgun (WGS) entry which is preliminary data.</text>
</comment>
<reference evidence="1 2" key="1">
    <citation type="submission" date="2012-05" db="EMBL/GenBank/DDBJ databases">
        <title>Recombination and specialization in a pathogen metapopulation.</title>
        <authorList>
            <person name="Gardiner A."/>
            <person name="Kemen E."/>
            <person name="Schultz-Larsen T."/>
            <person name="MacLean D."/>
            <person name="Van Oosterhout C."/>
            <person name="Jones J.D.G."/>
        </authorList>
    </citation>
    <scope>NUCLEOTIDE SEQUENCE [LARGE SCALE GENOMIC DNA]</scope>
    <source>
        <strain evidence="1 2">Ac Nc2</strain>
    </source>
</reference>
<dbReference type="EMBL" id="CAIX01001122">
    <property type="protein sequence ID" value="CCI50776.1"/>
    <property type="molecule type" value="Genomic_DNA"/>
</dbReference>
<name>A0A024GUV8_9STRA</name>
<protein>
    <submittedName>
        <fullName evidence="1">Uncharacterized protein</fullName>
    </submittedName>
</protein>
<dbReference type="Proteomes" id="UP000053237">
    <property type="component" value="Unassembled WGS sequence"/>
</dbReference>
<accession>A0A024GUV8</accession>
<evidence type="ECO:0000313" key="1">
    <source>
        <dbReference type="EMBL" id="CCI50776.1"/>
    </source>
</evidence>
<dbReference type="AlphaFoldDB" id="A0A024GUV8"/>
<gene>
    <name evidence="1" type="ORF">BN9_130280</name>
</gene>
<sequence length="127" mass="14483">MVWCQRPPLECTQSHLTPVCRLDLHMPYITDSAEVTLTESHESSHACLMTPCSAKKTTKIDIAEVREKSINARHESTYLEYEQDHSAKSAHAYLSSQRNLSKWENQDGTSNFSSPVNVKFDQHSLNF</sequence>
<keyword evidence="2" id="KW-1185">Reference proteome</keyword>
<dbReference type="InParanoid" id="A0A024GUV8"/>
<evidence type="ECO:0000313" key="2">
    <source>
        <dbReference type="Proteomes" id="UP000053237"/>
    </source>
</evidence>